<sequence length="179" mass="20143">MDIGKRLKKLRQHKELTQEELAERTDLTKGYISQLEHDQSSPSMETFFAILEVLGEKPADFFQDHVTQKIVYPAAEQTVYADAEKGYTLNWLVPASNENEMEPVLIKLAPHGSFKPFQPSAAETFLYVLSGQVGLQLGAEKYQAQAGDSLYFHATERHQIHNLTSQTSQLLLVATASYL</sequence>
<dbReference type="SMART" id="SM00530">
    <property type="entry name" value="HTH_XRE"/>
    <property type="match status" value="1"/>
</dbReference>
<evidence type="ECO:0000256" key="1">
    <source>
        <dbReference type="ARBA" id="ARBA00023125"/>
    </source>
</evidence>
<dbReference type="EMBL" id="JQAZ01000007">
    <property type="protein sequence ID" value="KRN30364.1"/>
    <property type="molecule type" value="Genomic_DNA"/>
</dbReference>
<evidence type="ECO:0000313" key="4">
    <source>
        <dbReference type="EMBL" id="KRN30364.1"/>
    </source>
</evidence>
<dbReference type="PANTHER" id="PTHR46797">
    <property type="entry name" value="HTH-TYPE TRANSCRIPTIONAL REGULATOR"/>
    <property type="match status" value="1"/>
</dbReference>
<dbReference type="Pfam" id="PF07883">
    <property type="entry name" value="Cupin_2"/>
    <property type="match status" value="1"/>
</dbReference>
<dbReference type="STRING" id="81857.IV38_GL001881"/>
<accession>A0A0R2FYK4</accession>
<name>A0A0R2FYK4_9LACO</name>
<dbReference type="Gene3D" id="1.10.260.40">
    <property type="entry name" value="lambda repressor-like DNA-binding domains"/>
    <property type="match status" value="1"/>
</dbReference>
<feature type="domain" description="HTH cro/C1-type" evidence="2">
    <location>
        <begin position="7"/>
        <end position="61"/>
    </location>
</feature>
<evidence type="ECO:0000259" key="2">
    <source>
        <dbReference type="PROSITE" id="PS50943"/>
    </source>
</evidence>
<dbReference type="InterPro" id="IPR050807">
    <property type="entry name" value="TransReg_Diox_bact_type"/>
</dbReference>
<evidence type="ECO:0000313" key="6">
    <source>
        <dbReference type="Proteomes" id="UP000051751"/>
    </source>
</evidence>
<dbReference type="GO" id="GO:0003677">
    <property type="term" value="F:DNA binding"/>
    <property type="evidence" value="ECO:0007669"/>
    <property type="project" value="UniProtKB-KW"/>
</dbReference>
<dbReference type="InterPro" id="IPR014710">
    <property type="entry name" value="RmlC-like_jellyroll"/>
</dbReference>
<keyword evidence="1" id="KW-0238">DNA-binding</keyword>
<organism evidence="4 5">
    <name type="scientific">Lactobacillus selangorensis</name>
    <dbReference type="NCBI Taxonomy" id="81857"/>
    <lineage>
        <taxon>Bacteria</taxon>
        <taxon>Bacillati</taxon>
        <taxon>Bacillota</taxon>
        <taxon>Bacilli</taxon>
        <taxon>Lactobacillales</taxon>
        <taxon>Lactobacillaceae</taxon>
        <taxon>Lactobacillus</taxon>
    </lineage>
</organism>
<dbReference type="CDD" id="cd02209">
    <property type="entry name" value="cupin_XRE_C"/>
    <property type="match status" value="1"/>
</dbReference>
<dbReference type="PANTHER" id="PTHR46797:SF2">
    <property type="entry name" value="TRANSCRIPTIONAL REGULATOR"/>
    <property type="match status" value="1"/>
</dbReference>
<dbReference type="EMBL" id="JQAT01000006">
    <property type="protein sequence ID" value="KRN27669.1"/>
    <property type="molecule type" value="Genomic_DNA"/>
</dbReference>
<dbReference type="InterPro" id="IPR010982">
    <property type="entry name" value="Lambda_DNA-bd_dom_sf"/>
</dbReference>
<dbReference type="RefSeq" id="WP_057770890.1">
    <property type="nucleotide sequence ID" value="NZ_JQAT01000006.1"/>
</dbReference>
<dbReference type="InterPro" id="IPR013096">
    <property type="entry name" value="Cupin_2"/>
</dbReference>
<dbReference type="Gene3D" id="2.60.120.10">
    <property type="entry name" value="Jelly Rolls"/>
    <property type="match status" value="1"/>
</dbReference>
<dbReference type="InterPro" id="IPR001387">
    <property type="entry name" value="Cro/C1-type_HTH"/>
</dbReference>
<comment type="caution">
    <text evidence="4">The sequence shown here is derived from an EMBL/GenBank/DDBJ whole genome shotgun (WGS) entry which is preliminary data.</text>
</comment>
<protein>
    <submittedName>
        <fullName evidence="4">Cro CI family transcriptional regulator</fullName>
    </submittedName>
</protein>
<proteinExistence type="predicted"/>
<evidence type="ECO:0000313" key="3">
    <source>
        <dbReference type="EMBL" id="KRN27669.1"/>
    </source>
</evidence>
<dbReference type="OrthoDB" id="9814553at2"/>
<dbReference type="GO" id="GO:0003700">
    <property type="term" value="F:DNA-binding transcription factor activity"/>
    <property type="evidence" value="ECO:0007669"/>
    <property type="project" value="TreeGrafter"/>
</dbReference>
<dbReference type="AlphaFoldDB" id="A0A0R2FYK4"/>
<gene>
    <name evidence="3" type="ORF">IV38_GL001881</name>
    <name evidence="4" type="ORF">IV40_GL001953</name>
</gene>
<dbReference type="Pfam" id="PF01381">
    <property type="entry name" value="HTH_3"/>
    <property type="match status" value="1"/>
</dbReference>
<dbReference type="SUPFAM" id="SSF47413">
    <property type="entry name" value="lambda repressor-like DNA-binding domains"/>
    <property type="match status" value="1"/>
</dbReference>
<dbReference type="GO" id="GO:0005829">
    <property type="term" value="C:cytosol"/>
    <property type="evidence" value="ECO:0007669"/>
    <property type="project" value="TreeGrafter"/>
</dbReference>
<dbReference type="PATRIC" id="fig|81857.3.peg.1907"/>
<keyword evidence="5" id="KW-1185">Reference proteome</keyword>
<evidence type="ECO:0000313" key="5">
    <source>
        <dbReference type="Proteomes" id="UP000051645"/>
    </source>
</evidence>
<dbReference type="SUPFAM" id="SSF51182">
    <property type="entry name" value="RmlC-like cupins"/>
    <property type="match status" value="1"/>
</dbReference>
<dbReference type="InterPro" id="IPR011051">
    <property type="entry name" value="RmlC_Cupin_sf"/>
</dbReference>
<dbReference type="CDD" id="cd00093">
    <property type="entry name" value="HTH_XRE"/>
    <property type="match status" value="1"/>
</dbReference>
<dbReference type="Proteomes" id="UP000051645">
    <property type="component" value="Unassembled WGS sequence"/>
</dbReference>
<reference evidence="5 6" key="1">
    <citation type="journal article" date="2015" name="Genome Announc.">
        <title>Expanding the biotechnology potential of lactobacilli through comparative genomics of 213 strains and associated genera.</title>
        <authorList>
            <person name="Sun Z."/>
            <person name="Harris H.M."/>
            <person name="McCann A."/>
            <person name="Guo C."/>
            <person name="Argimon S."/>
            <person name="Zhang W."/>
            <person name="Yang X."/>
            <person name="Jeffery I.B."/>
            <person name="Cooney J.C."/>
            <person name="Kagawa T.F."/>
            <person name="Liu W."/>
            <person name="Song Y."/>
            <person name="Salvetti E."/>
            <person name="Wrobel A."/>
            <person name="Rasinkangas P."/>
            <person name="Parkhill J."/>
            <person name="Rea M.C."/>
            <person name="O'Sullivan O."/>
            <person name="Ritari J."/>
            <person name="Douillard F.P."/>
            <person name="Paul Ross R."/>
            <person name="Yang R."/>
            <person name="Briner A.E."/>
            <person name="Felis G.E."/>
            <person name="de Vos W.M."/>
            <person name="Barrangou R."/>
            <person name="Klaenhammer T.R."/>
            <person name="Caufield P.W."/>
            <person name="Cui Y."/>
            <person name="Zhang H."/>
            <person name="O'Toole P.W."/>
        </authorList>
    </citation>
    <scope>NUCLEOTIDE SEQUENCE [LARGE SCALE GENOMIC DNA]</scope>
    <source>
        <strain evidence="3 6">ATCC BAA-66</strain>
        <strain evidence="4 5">DSM 13344</strain>
    </source>
</reference>
<dbReference type="PROSITE" id="PS50943">
    <property type="entry name" value="HTH_CROC1"/>
    <property type="match status" value="1"/>
</dbReference>
<dbReference type="Proteomes" id="UP000051751">
    <property type="component" value="Unassembled WGS sequence"/>
</dbReference>